<sequence length="145" mass="15926">MGSKFTGFVVLLVGVWVAIVLAAPEGKKEEKEESSIPSDPKKTDENSHCPDATCTPAPKEHKCEAKYERDDKCCPVWHCDNGETVYGIQRSFSSGPGKSDSSSSSWSFNTSDENEGGSKDPSSSWIGFGPLSRRFFNHSSFFDDF</sequence>
<accession>A0ABP1QRT8</accession>
<name>A0ABP1QRT8_9HEXA</name>
<dbReference type="Proteomes" id="UP001642540">
    <property type="component" value="Unassembled WGS sequence"/>
</dbReference>
<comment type="caution">
    <text evidence="3">The sequence shown here is derived from an EMBL/GenBank/DDBJ whole genome shotgun (WGS) entry which is preliminary data.</text>
</comment>
<proteinExistence type="predicted"/>
<evidence type="ECO:0000256" key="1">
    <source>
        <dbReference type="SAM" id="MobiDB-lite"/>
    </source>
</evidence>
<feature type="signal peptide" evidence="2">
    <location>
        <begin position="1"/>
        <end position="22"/>
    </location>
</feature>
<feature type="compositionally biased region" description="Basic and acidic residues" evidence="1">
    <location>
        <begin position="25"/>
        <end position="48"/>
    </location>
</feature>
<keyword evidence="4" id="KW-1185">Reference proteome</keyword>
<evidence type="ECO:0000313" key="4">
    <source>
        <dbReference type="Proteomes" id="UP001642540"/>
    </source>
</evidence>
<reference evidence="3 4" key="1">
    <citation type="submission" date="2024-08" db="EMBL/GenBank/DDBJ databases">
        <authorList>
            <person name="Cucini C."/>
            <person name="Frati F."/>
        </authorList>
    </citation>
    <scope>NUCLEOTIDE SEQUENCE [LARGE SCALE GENOMIC DNA]</scope>
</reference>
<gene>
    <name evidence="3" type="ORF">ODALV1_LOCUS14358</name>
</gene>
<protein>
    <submittedName>
        <fullName evidence="3">Uncharacterized protein</fullName>
    </submittedName>
</protein>
<feature type="chain" id="PRO_5045710047" evidence="2">
    <location>
        <begin position="23"/>
        <end position="145"/>
    </location>
</feature>
<dbReference type="EMBL" id="CAXLJM020000046">
    <property type="protein sequence ID" value="CAL8110588.1"/>
    <property type="molecule type" value="Genomic_DNA"/>
</dbReference>
<evidence type="ECO:0000256" key="2">
    <source>
        <dbReference type="SAM" id="SignalP"/>
    </source>
</evidence>
<keyword evidence="2" id="KW-0732">Signal</keyword>
<feature type="region of interest" description="Disordered" evidence="1">
    <location>
        <begin position="90"/>
        <end position="131"/>
    </location>
</feature>
<evidence type="ECO:0000313" key="3">
    <source>
        <dbReference type="EMBL" id="CAL8110588.1"/>
    </source>
</evidence>
<organism evidence="3 4">
    <name type="scientific">Orchesella dallaii</name>
    <dbReference type="NCBI Taxonomy" id="48710"/>
    <lineage>
        <taxon>Eukaryota</taxon>
        <taxon>Metazoa</taxon>
        <taxon>Ecdysozoa</taxon>
        <taxon>Arthropoda</taxon>
        <taxon>Hexapoda</taxon>
        <taxon>Collembola</taxon>
        <taxon>Entomobryomorpha</taxon>
        <taxon>Entomobryoidea</taxon>
        <taxon>Orchesellidae</taxon>
        <taxon>Orchesellinae</taxon>
        <taxon>Orchesella</taxon>
    </lineage>
</organism>
<feature type="compositionally biased region" description="Low complexity" evidence="1">
    <location>
        <begin position="91"/>
        <end position="111"/>
    </location>
</feature>
<feature type="region of interest" description="Disordered" evidence="1">
    <location>
        <begin position="23"/>
        <end position="60"/>
    </location>
</feature>